<sequence>MQHGSEKKGNKLKIIIKTPQSHATGQDDAVDDGDNSDEITPDLLTQLTEQQGFTRRELDMDMDSLWRLCVANIKWATQEGEELREECKELEEIYRQEWLEKEALVDQAVQIEEDWWQRRKAVLAAEAEPQGQNDEGAEDDSNDAIDPLHEDRPPRTSQPV</sequence>
<feature type="region of interest" description="Disordered" evidence="1">
    <location>
        <begin position="126"/>
        <end position="160"/>
    </location>
</feature>
<protein>
    <submittedName>
        <fullName evidence="2">Uncharacterized protein</fullName>
    </submittedName>
</protein>
<feature type="region of interest" description="Disordered" evidence="1">
    <location>
        <begin position="1"/>
        <end position="38"/>
    </location>
</feature>
<evidence type="ECO:0000313" key="2">
    <source>
        <dbReference type="EMBL" id="KAK5628233.1"/>
    </source>
</evidence>
<feature type="compositionally biased region" description="Acidic residues" evidence="1">
    <location>
        <begin position="28"/>
        <end position="38"/>
    </location>
</feature>
<proteinExistence type="predicted"/>
<evidence type="ECO:0000313" key="3">
    <source>
        <dbReference type="Proteomes" id="UP001305414"/>
    </source>
</evidence>
<accession>A0AAN7UIF4</accession>
<evidence type="ECO:0000256" key="1">
    <source>
        <dbReference type="SAM" id="MobiDB-lite"/>
    </source>
</evidence>
<keyword evidence="3" id="KW-1185">Reference proteome</keyword>
<dbReference type="EMBL" id="JAWHQM010000008">
    <property type="protein sequence ID" value="KAK5628233.1"/>
    <property type="molecule type" value="Genomic_DNA"/>
</dbReference>
<comment type="caution">
    <text evidence="2">The sequence shown here is derived from an EMBL/GenBank/DDBJ whole genome shotgun (WGS) entry which is preliminary data.</text>
</comment>
<organism evidence="2 3">
    <name type="scientific">Xylaria bambusicola</name>
    <dbReference type="NCBI Taxonomy" id="326684"/>
    <lineage>
        <taxon>Eukaryota</taxon>
        <taxon>Fungi</taxon>
        <taxon>Dikarya</taxon>
        <taxon>Ascomycota</taxon>
        <taxon>Pezizomycotina</taxon>
        <taxon>Sordariomycetes</taxon>
        <taxon>Xylariomycetidae</taxon>
        <taxon>Xylariales</taxon>
        <taxon>Xylariaceae</taxon>
        <taxon>Xylaria</taxon>
    </lineage>
</organism>
<reference evidence="2 3" key="1">
    <citation type="submission" date="2023-10" db="EMBL/GenBank/DDBJ databases">
        <title>Draft genome sequence of Xylaria bambusicola isolate GMP-LS, the root and basal stem rot pathogen of sugarcane in Indonesia.</title>
        <authorList>
            <person name="Selvaraj P."/>
            <person name="Muralishankar V."/>
            <person name="Muruganantham S."/>
            <person name="Sp S."/>
            <person name="Haryani S."/>
            <person name="Lau K.J.X."/>
            <person name="Naqvi N.I."/>
        </authorList>
    </citation>
    <scope>NUCLEOTIDE SEQUENCE [LARGE SCALE GENOMIC DNA]</scope>
    <source>
        <strain evidence="2">GMP-LS</strain>
    </source>
</reference>
<name>A0AAN7UIF4_9PEZI</name>
<gene>
    <name evidence="2" type="ORF">RRF57_003948</name>
</gene>
<dbReference type="AlphaFoldDB" id="A0AAN7UIF4"/>
<dbReference type="Proteomes" id="UP001305414">
    <property type="component" value="Unassembled WGS sequence"/>
</dbReference>